<proteinExistence type="predicted"/>
<dbReference type="InterPro" id="IPR006059">
    <property type="entry name" value="SBP"/>
</dbReference>
<dbReference type="Proteomes" id="UP001519311">
    <property type="component" value="Unassembled WGS sequence"/>
</dbReference>
<reference evidence="2 3" key="1">
    <citation type="submission" date="2021-03" db="EMBL/GenBank/DDBJ databases">
        <title>Sequencing the genomes of 1000 actinobacteria strains.</title>
        <authorList>
            <person name="Klenk H.-P."/>
        </authorList>
    </citation>
    <scope>NUCLEOTIDE SEQUENCE [LARGE SCALE GENOMIC DNA]</scope>
    <source>
        <strain evidence="2 3">DSM 40843</strain>
    </source>
</reference>
<name>A0ABS4VCN8_9ACTN</name>
<dbReference type="InterPro" id="IPR050490">
    <property type="entry name" value="Bact_solute-bd_prot1"/>
</dbReference>
<evidence type="ECO:0000313" key="3">
    <source>
        <dbReference type="Proteomes" id="UP001519311"/>
    </source>
</evidence>
<keyword evidence="2" id="KW-0813">Transport</keyword>
<dbReference type="EMBL" id="JAGINS010000001">
    <property type="protein sequence ID" value="MBP2361671.1"/>
    <property type="molecule type" value="Genomic_DNA"/>
</dbReference>
<feature type="chain" id="PRO_5045363883" evidence="1">
    <location>
        <begin position="27"/>
        <end position="449"/>
    </location>
</feature>
<dbReference type="RefSeq" id="WP_209470625.1">
    <property type="nucleotide sequence ID" value="NZ_JAGINS010000001.1"/>
</dbReference>
<keyword evidence="2" id="KW-0762">Sugar transport</keyword>
<sequence>MRTTTRRAMRGVGLLCAAALSLTACGSDGTGDDAGSDKAVTGGDLRAALKEGGSITVWAWEPTLKQVVSDFQERYPKVKVKLVNAGTGNDQYTALQNAVQAGAGVPDVAQVEYYALGQFALGKSLEDLSRYGASDFKRDYSPGPWNAATIDDAVYALPMDSGPMALYFNKKVLDKHQIATPTTWDEYLDAARKLHAADPNAYITNDTGDAGFTTSMIWQAGGTPFKTRDTSVTVDLVADKGVTAYTEVWQKLIDEKLLAPISSWSDEWYAGLADGTIATLATGAWMPANFASGVKAASGDWRAAPLPQWEKGAEVSSENGGSSLAVMKAGKNKKLAYAFNEYANHSEGVQSRVENGAFPATTADLTSTTFLSTTFPYFGGQKANEIFALSATQVPEEWSYLPFQVYANSIFNDTVGKAYATDTTLADGLKAWQKASADYGTEQGFDVNK</sequence>
<dbReference type="CDD" id="cd13585">
    <property type="entry name" value="PBP2_TMBP_like"/>
    <property type="match status" value="1"/>
</dbReference>
<gene>
    <name evidence="2" type="ORF">JOF59_004071</name>
</gene>
<evidence type="ECO:0000313" key="2">
    <source>
        <dbReference type="EMBL" id="MBP2361671.1"/>
    </source>
</evidence>
<dbReference type="PANTHER" id="PTHR43649:SF14">
    <property type="entry name" value="BLR3389 PROTEIN"/>
    <property type="match status" value="1"/>
</dbReference>
<dbReference type="Pfam" id="PF01547">
    <property type="entry name" value="SBP_bac_1"/>
    <property type="match status" value="1"/>
</dbReference>
<dbReference type="PANTHER" id="PTHR43649">
    <property type="entry name" value="ARABINOSE-BINDING PROTEIN-RELATED"/>
    <property type="match status" value="1"/>
</dbReference>
<dbReference type="Gene3D" id="3.40.190.10">
    <property type="entry name" value="Periplasmic binding protein-like II"/>
    <property type="match status" value="3"/>
</dbReference>
<dbReference type="SUPFAM" id="SSF53850">
    <property type="entry name" value="Periplasmic binding protein-like II"/>
    <property type="match status" value="1"/>
</dbReference>
<evidence type="ECO:0000256" key="1">
    <source>
        <dbReference type="SAM" id="SignalP"/>
    </source>
</evidence>
<comment type="caution">
    <text evidence="2">The sequence shown here is derived from an EMBL/GenBank/DDBJ whole genome shotgun (WGS) entry which is preliminary data.</text>
</comment>
<organism evidence="2 3">
    <name type="scientific">Streptomyces clavifer</name>
    <dbReference type="NCBI Taxonomy" id="68188"/>
    <lineage>
        <taxon>Bacteria</taxon>
        <taxon>Bacillati</taxon>
        <taxon>Actinomycetota</taxon>
        <taxon>Actinomycetes</taxon>
        <taxon>Kitasatosporales</taxon>
        <taxon>Streptomycetaceae</taxon>
        <taxon>Streptomyces</taxon>
    </lineage>
</organism>
<accession>A0ABS4VCN8</accession>
<keyword evidence="3" id="KW-1185">Reference proteome</keyword>
<dbReference type="PROSITE" id="PS51257">
    <property type="entry name" value="PROKAR_LIPOPROTEIN"/>
    <property type="match status" value="1"/>
</dbReference>
<keyword evidence="1" id="KW-0732">Signal</keyword>
<protein>
    <submittedName>
        <fullName evidence="2">Multiple sugar transport system substrate-binding protein</fullName>
    </submittedName>
</protein>
<feature type="signal peptide" evidence="1">
    <location>
        <begin position="1"/>
        <end position="26"/>
    </location>
</feature>